<dbReference type="AlphaFoldDB" id="L7FM41"/>
<dbReference type="RefSeq" id="XP_004254441.1">
    <property type="nucleotide sequence ID" value="XM_004254393.1"/>
</dbReference>
<sequence length="226" mass="26746">MYNRPAQDNPTQAKNELYVRDKCTTCCRIIIASFYNYDQNRAFSENDYKTGTDRIFVMDMEFDNINEIRRPDGNYEQVIPLRPLTENKNFQYFEFAPYKMFISFVYPKRVHDIRGGAAQNARLIIWSKNPPLSDAPGTTNQRFIYVHPYVDSFYTSSFENRWKAYKNHFFLPFYTKTDLCYTACNFGDFMSWTGQAQFKNTPYFHQIKAVGCSANEPRQMFTQVFA</sequence>
<keyword evidence="1" id="KW-0430">Lectin</keyword>
<reference evidence="1 2" key="1">
    <citation type="submission" date="2012-10" db="EMBL/GenBank/DDBJ databases">
        <authorList>
            <person name="Zafar N."/>
            <person name="Inman J."/>
            <person name="Hall N."/>
            <person name="Lorenzi H."/>
            <person name="Caler E."/>
        </authorList>
    </citation>
    <scope>NUCLEOTIDE SEQUENCE [LARGE SCALE GENOMIC DNA]</scope>
    <source>
        <strain evidence="1 2">IP1</strain>
    </source>
</reference>
<protein>
    <submittedName>
        <fullName evidence="1">Galactose-inhibitable lectin 35 kDa subunit, putative</fullName>
    </submittedName>
</protein>
<dbReference type="Proteomes" id="UP000014680">
    <property type="component" value="Unassembled WGS sequence"/>
</dbReference>
<dbReference type="Pfam" id="PF17337">
    <property type="entry name" value="Gal_GalNac_35kD"/>
    <property type="match status" value="1"/>
</dbReference>
<gene>
    <name evidence="1" type="ORF">EIN_009770</name>
</gene>
<evidence type="ECO:0000313" key="2">
    <source>
        <dbReference type="Proteomes" id="UP000014680"/>
    </source>
</evidence>
<dbReference type="GO" id="GO:0030246">
    <property type="term" value="F:carbohydrate binding"/>
    <property type="evidence" value="ECO:0007669"/>
    <property type="project" value="UniProtKB-KW"/>
</dbReference>
<dbReference type="VEuPathDB" id="AmoebaDB:EIN_009770"/>
<dbReference type="InterPro" id="IPR035310">
    <property type="entry name" value="Gal_GalNac_light_su_1"/>
</dbReference>
<accession>L7FM41</accession>
<evidence type="ECO:0000313" key="1">
    <source>
        <dbReference type="EMBL" id="ELP87670.1"/>
    </source>
</evidence>
<keyword evidence="2" id="KW-1185">Reference proteome</keyword>
<dbReference type="GeneID" id="14886652"/>
<name>L7FM41_ENTIV</name>
<organism evidence="1 2">
    <name type="scientific">Entamoeba invadens IP1</name>
    <dbReference type="NCBI Taxonomy" id="370355"/>
    <lineage>
        <taxon>Eukaryota</taxon>
        <taxon>Amoebozoa</taxon>
        <taxon>Evosea</taxon>
        <taxon>Archamoebae</taxon>
        <taxon>Mastigamoebida</taxon>
        <taxon>Entamoebidae</taxon>
        <taxon>Entamoeba</taxon>
    </lineage>
</organism>
<dbReference type="EMBL" id="KB206818">
    <property type="protein sequence ID" value="ELP87670.1"/>
    <property type="molecule type" value="Genomic_DNA"/>
</dbReference>
<dbReference type="KEGG" id="eiv:EIN_009770"/>
<proteinExistence type="predicted"/>